<proteinExistence type="predicted"/>
<gene>
    <name evidence="1" type="ORF">AMAG_15219</name>
</gene>
<name>A0A0L0T8C3_ALLM3</name>
<organism evidence="1 2">
    <name type="scientific">Allomyces macrogynus (strain ATCC 38327)</name>
    <name type="common">Allomyces javanicus var. macrogynus</name>
    <dbReference type="NCBI Taxonomy" id="578462"/>
    <lineage>
        <taxon>Eukaryota</taxon>
        <taxon>Fungi</taxon>
        <taxon>Fungi incertae sedis</taxon>
        <taxon>Blastocladiomycota</taxon>
        <taxon>Blastocladiomycetes</taxon>
        <taxon>Blastocladiales</taxon>
        <taxon>Blastocladiaceae</taxon>
        <taxon>Allomyces</taxon>
    </lineage>
</organism>
<accession>A0A0L0T8C3</accession>
<dbReference type="VEuPathDB" id="FungiDB:AMAG_15219"/>
<reference evidence="2" key="2">
    <citation type="submission" date="2009-11" db="EMBL/GenBank/DDBJ databases">
        <title>The Genome Sequence of Allomyces macrogynus strain ATCC 38327.</title>
        <authorList>
            <consortium name="The Broad Institute Genome Sequencing Platform"/>
            <person name="Russ C."/>
            <person name="Cuomo C."/>
            <person name="Shea T."/>
            <person name="Young S.K."/>
            <person name="Zeng Q."/>
            <person name="Koehrsen M."/>
            <person name="Haas B."/>
            <person name="Borodovsky M."/>
            <person name="Guigo R."/>
            <person name="Alvarado L."/>
            <person name="Berlin A."/>
            <person name="Borenstein D."/>
            <person name="Chen Z."/>
            <person name="Engels R."/>
            <person name="Freedman E."/>
            <person name="Gellesch M."/>
            <person name="Goldberg J."/>
            <person name="Griggs A."/>
            <person name="Gujja S."/>
            <person name="Heiman D."/>
            <person name="Hepburn T."/>
            <person name="Howarth C."/>
            <person name="Jen D."/>
            <person name="Larson L."/>
            <person name="Lewis B."/>
            <person name="Mehta T."/>
            <person name="Park D."/>
            <person name="Pearson M."/>
            <person name="Roberts A."/>
            <person name="Saif S."/>
            <person name="Shenoy N."/>
            <person name="Sisk P."/>
            <person name="Stolte C."/>
            <person name="Sykes S."/>
            <person name="Walk T."/>
            <person name="White J."/>
            <person name="Yandava C."/>
            <person name="Burger G."/>
            <person name="Gray M.W."/>
            <person name="Holland P.W.H."/>
            <person name="King N."/>
            <person name="Lang F.B.F."/>
            <person name="Roger A.J."/>
            <person name="Ruiz-Trillo I."/>
            <person name="Lander E."/>
            <person name="Nusbaum C."/>
        </authorList>
    </citation>
    <scope>NUCLEOTIDE SEQUENCE [LARGE SCALE GENOMIC DNA]</scope>
    <source>
        <strain evidence="2">ATCC 38327</strain>
    </source>
</reference>
<dbReference type="AlphaFoldDB" id="A0A0L0T8C3"/>
<dbReference type="EMBL" id="GG745369">
    <property type="protein sequence ID" value="KNE70955.1"/>
    <property type="molecule type" value="Genomic_DNA"/>
</dbReference>
<protein>
    <submittedName>
        <fullName evidence="1">Uncharacterized protein</fullName>
    </submittedName>
</protein>
<dbReference type="Proteomes" id="UP000054350">
    <property type="component" value="Unassembled WGS sequence"/>
</dbReference>
<evidence type="ECO:0000313" key="2">
    <source>
        <dbReference type="Proteomes" id="UP000054350"/>
    </source>
</evidence>
<evidence type="ECO:0000313" key="1">
    <source>
        <dbReference type="EMBL" id="KNE70955.1"/>
    </source>
</evidence>
<sequence length="72" mass="7800">MKKLEFTSHQSPPLAEFFAALAPKLFTKSNPMRKAQWVRALSPTLPVLDVPGDIPAARAVTVVLPAMTDQVG</sequence>
<reference evidence="1 2" key="1">
    <citation type="submission" date="2009-11" db="EMBL/GenBank/DDBJ databases">
        <title>Annotation of Allomyces macrogynus ATCC 38327.</title>
        <authorList>
            <consortium name="The Broad Institute Genome Sequencing Platform"/>
            <person name="Russ C."/>
            <person name="Cuomo C."/>
            <person name="Burger G."/>
            <person name="Gray M.W."/>
            <person name="Holland P.W.H."/>
            <person name="King N."/>
            <person name="Lang F.B.F."/>
            <person name="Roger A.J."/>
            <person name="Ruiz-Trillo I."/>
            <person name="Young S.K."/>
            <person name="Zeng Q."/>
            <person name="Gargeya S."/>
            <person name="Fitzgerald M."/>
            <person name="Haas B."/>
            <person name="Abouelleil A."/>
            <person name="Alvarado L."/>
            <person name="Arachchi H.M."/>
            <person name="Berlin A."/>
            <person name="Chapman S.B."/>
            <person name="Gearin G."/>
            <person name="Goldberg J."/>
            <person name="Griggs A."/>
            <person name="Gujja S."/>
            <person name="Hansen M."/>
            <person name="Heiman D."/>
            <person name="Howarth C."/>
            <person name="Larimer J."/>
            <person name="Lui A."/>
            <person name="MacDonald P.J.P."/>
            <person name="McCowen C."/>
            <person name="Montmayeur A."/>
            <person name="Murphy C."/>
            <person name="Neiman D."/>
            <person name="Pearson M."/>
            <person name="Priest M."/>
            <person name="Roberts A."/>
            <person name="Saif S."/>
            <person name="Shea T."/>
            <person name="Sisk P."/>
            <person name="Stolte C."/>
            <person name="Sykes S."/>
            <person name="Wortman J."/>
            <person name="Nusbaum C."/>
            <person name="Birren B."/>
        </authorList>
    </citation>
    <scope>NUCLEOTIDE SEQUENCE [LARGE SCALE GENOMIC DNA]</scope>
    <source>
        <strain evidence="1 2">ATCC 38327</strain>
    </source>
</reference>
<keyword evidence="2" id="KW-1185">Reference proteome</keyword>